<name>A0A9N9C6F0_9GLOM</name>
<evidence type="ECO:0000313" key="2">
    <source>
        <dbReference type="Proteomes" id="UP000789508"/>
    </source>
</evidence>
<reference evidence="1" key="1">
    <citation type="submission" date="2021-06" db="EMBL/GenBank/DDBJ databases">
        <authorList>
            <person name="Kallberg Y."/>
            <person name="Tangrot J."/>
            <person name="Rosling A."/>
        </authorList>
    </citation>
    <scope>NUCLEOTIDE SEQUENCE</scope>
    <source>
        <strain evidence="1">FL130A</strain>
    </source>
</reference>
<dbReference type="GO" id="GO:0003676">
    <property type="term" value="F:nucleic acid binding"/>
    <property type="evidence" value="ECO:0007669"/>
    <property type="project" value="InterPro"/>
</dbReference>
<protein>
    <submittedName>
        <fullName evidence="1">7620_t:CDS:1</fullName>
    </submittedName>
</protein>
<proteinExistence type="predicted"/>
<dbReference type="Proteomes" id="UP000789508">
    <property type="component" value="Unassembled WGS sequence"/>
</dbReference>
<comment type="caution">
    <text evidence="1">The sequence shown here is derived from an EMBL/GenBank/DDBJ whole genome shotgun (WGS) entry which is preliminary data.</text>
</comment>
<sequence length="208" mass="23987">MREFKETPGYSAKFSYSNSYNNPKSSLSSKVLRVAPKATQQQQYTRNRNLYSHCNNLNTANNLEKYEEYDWIDNSCFDNCDAIAISKEDLVKAAALKVSRGDLLKAVSNYHYYHQTYDKYFKGNDNGSPKIWIGNVTKEVQIDRLKYALTAQFGFLLHFIKPCDKPYILAKFINLKCYEKAVMAGEVRVFGKPLPVEPYIYKSSASYQ</sequence>
<evidence type="ECO:0000313" key="1">
    <source>
        <dbReference type="EMBL" id="CAG8590664.1"/>
    </source>
</evidence>
<dbReference type="AlphaFoldDB" id="A0A9N9C6F0"/>
<dbReference type="InterPro" id="IPR035979">
    <property type="entry name" value="RBD_domain_sf"/>
</dbReference>
<dbReference type="OrthoDB" id="10339477at2759"/>
<organism evidence="1 2">
    <name type="scientific">Ambispora leptoticha</name>
    <dbReference type="NCBI Taxonomy" id="144679"/>
    <lineage>
        <taxon>Eukaryota</taxon>
        <taxon>Fungi</taxon>
        <taxon>Fungi incertae sedis</taxon>
        <taxon>Mucoromycota</taxon>
        <taxon>Glomeromycotina</taxon>
        <taxon>Glomeromycetes</taxon>
        <taxon>Archaeosporales</taxon>
        <taxon>Ambisporaceae</taxon>
        <taxon>Ambispora</taxon>
    </lineage>
</organism>
<gene>
    <name evidence="1" type="ORF">ALEPTO_LOCUS7688</name>
</gene>
<dbReference type="EMBL" id="CAJVPS010003525">
    <property type="protein sequence ID" value="CAG8590664.1"/>
    <property type="molecule type" value="Genomic_DNA"/>
</dbReference>
<dbReference type="SUPFAM" id="SSF54928">
    <property type="entry name" value="RNA-binding domain, RBD"/>
    <property type="match status" value="1"/>
</dbReference>
<keyword evidence="2" id="KW-1185">Reference proteome</keyword>
<accession>A0A9N9C6F0</accession>